<dbReference type="PANTHER" id="PTHR31286:SF167">
    <property type="entry name" value="OS09G0268800 PROTEIN"/>
    <property type="match status" value="1"/>
</dbReference>
<keyword evidence="5" id="KW-1185">Reference proteome</keyword>
<dbReference type="Pfam" id="PF14111">
    <property type="entry name" value="DUF4283"/>
    <property type="match status" value="1"/>
</dbReference>
<dbReference type="Proteomes" id="UP001459277">
    <property type="component" value="Unassembled WGS sequence"/>
</dbReference>
<feature type="domain" description="DUF4283" evidence="2">
    <location>
        <begin position="38"/>
        <end position="105"/>
    </location>
</feature>
<gene>
    <name evidence="4" type="ORF">SO802_026292</name>
</gene>
<dbReference type="InterPro" id="IPR025558">
    <property type="entry name" value="DUF4283"/>
</dbReference>
<organism evidence="4 5">
    <name type="scientific">Lithocarpus litseifolius</name>
    <dbReference type="NCBI Taxonomy" id="425828"/>
    <lineage>
        <taxon>Eukaryota</taxon>
        <taxon>Viridiplantae</taxon>
        <taxon>Streptophyta</taxon>
        <taxon>Embryophyta</taxon>
        <taxon>Tracheophyta</taxon>
        <taxon>Spermatophyta</taxon>
        <taxon>Magnoliopsida</taxon>
        <taxon>eudicotyledons</taxon>
        <taxon>Gunneridae</taxon>
        <taxon>Pentapetalae</taxon>
        <taxon>rosids</taxon>
        <taxon>fabids</taxon>
        <taxon>Fagales</taxon>
        <taxon>Fagaceae</taxon>
        <taxon>Lithocarpus</taxon>
    </lineage>
</organism>
<dbReference type="AlphaFoldDB" id="A0AAW2C1T7"/>
<evidence type="ECO:0000313" key="4">
    <source>
        <dbReference type="EMBL" id="KAK9991307.1"/>
    </source>
</evidence>
<protein>
    <recommendedName>
        <fullName evidence="6">CCHC-type domain-containing protein</fullName>
    </recommendedName>
</protein>
<evidence type="ECO:0000313" key="5">
    <source>
        <dbReference type="Proteomes" id="UP001459277"/>
    </source>
</evidence>
<feature type="region of interest" description="Disordered" evidence="1">
    <location>
        <begin position="261"/>
        <end position="280"/>
    </location>
</feature>
<evidence type="ECO:0008006" key="6">
    <source>
        <dbReference type="Google" id="ProtNLM"/>
    </source>
</evidence>
<sequence length="393" mass="44391">MEGLMKHWSNLSLNEREDGTLKLTKDRSTSETILAAKFFTKRALNTEAVIRTFNPLWRYKNGFEVRTAGNHILLFVFDNKEEAEKILSLQPWSFDKHLVVLRHYDNATPIRELNFNKVPMWVQIHDIPLPFLNRGVAEELCTAVGEVCKDTKLSEMDGGHYFRVKTTVDITFPLCRGRKISLENGATGWVNFKYERLPILCYWCGHLDHIDKDCDRWIESNGSLSPEDREYGPWIRASPSVMLRKTVIKVPGYYEALKKERGLKTKNQEDSPAANPSGLNSVTQISATTQMNPHTSFSDTQNVCLLQGDSATNGLGRQVETAVSPPGLNSARPDLGEEEGADWVQASDMETVETEAQITPESQNDSTLLNMESVVPVYGVMNEQNLTFLCDNK</sequence>
<evidence type="ECO:0000259" key="2">
    <source>
        <dbReference type="Pfam" id="PF14111"/>
    </source>
</evidence>
<accession>A0AAW2C1T7</accession>
<dbReference type="InterPro" id="IPR025836">
    <property type="entry name" value="Zn_knuckle_CX2CX4HX4C"/>
</dbReference>
<comment type="caution">
    <text evidence="4">The sequence shown here is derived from an EMBL/GenBank/DDBJ whole genome shotgun (WGS) entry which is preliminary data.</text>
</comment>
<evidence type="ECO:0000259" key="3">
    <source>
        <dbReference type="Pfam" id="PF14392"/>
    </source>
</evidence>
<dbReference type="InterPro" id="IPR040256">
    <property type="entry name" value="At4g02000-like"/>
</dbReference>
<reference evidence="4 5" key="1">
    <citation type="submission" date="2024-01" db="EMBL/GenBank/DDBJ databases">
        <title>A telomere-to-telomere, gap-free genome of sweet tea (Lithocarpus litseifolius).</title>
        <authorList>
            <person name="Zhou J."/>
        </authorList>
    </citation>
    <scope>NUCLEOTIDE SEQUENCE [LARGE SCALE GENOMIC DNA]</scope>
    <source>
        <strain evidence="4">Zhou-2022a</strain>
        <tissue evidence="4">Leaf</tissue>
    </source>
</reference>
<evidence type="ECO:0000256" key="1">
    <source>
        <dbReference type="SAM" id="MobiDB-lite"/>
    </source>
</evidence>
<feature type="domain" description="Zinc knuckle CX2CX4HX4C" evidence="3">
    <location>
        <begin position="168"/>
        <end position="215"/>
    </location>
</feature>
<dbReference type="PANTHER" id="PTHR31286">
    <property type="entry name" value="GLYCINE-RICH CELL WALL STRUCTURAL PROTEIN 1.8-LIKE"/>
    <property type="match status" value="1"/>
</dbReference>
<dbReference type="Pfam" id="PF14392">
    <property type="entry name" value="zf-CCHC_4"/>
    <property type="match status" value="1"/>
</dbReference>
<dbReference type="EMBL" id="JAZDWU010000009">
    <property type="protein sequence ID" value="KAK9991307.1"/>
    <property type="molecule type" value="Genomic_DNA"/>
</dbReference>
<name>A0AAW2C1T7_9ROSI</name>
<proteinExistence type="predicted"/>